<keyword evidence="6" id="KW-0460">Magnesium</keyword>
<evidence type="ECO:0000256" key="2">
    <source>
        <dbReference type="ARBA" id="ARBA00022679"/>
    </source>
</evidence>
<dbReference type="InterPro" id="IPR000890">
    <property type="entry name" value="Aliphatic_acid_kin_short-chain"/>
</dbReference>
<dbReference type="GO" id="GO:0006085">
    <property type="term" value="P:acetyl-CoA biosynthetic process"/>
    <property type="evidence" value="ECO:0007669"/>
    <property type="project" value="UniProtKB-UniRule"/>
</dbReference>
<feature type="binding site" evidence="6">
    <location>
        <position position="91"/>
    </location>
    <ligand>
        <name>substrate</name>
    </ligand>
</feature>
<evidence type="ECO:0000313" key="8">
    <source>
        <dbReference type="EMBL" id="SNS28841.1"/>
    </source>
</evidence>
<gene>
    <name evidence="6" type="primary">ackA</name>
    <name evidence="8" type="ORF">SAMN04488107_2059</name>
</gene>
<feature type="binding site" evidence="6">
    <location>
        <position position="384"/>
    </location>
    <ligand>
        <name>Mg(2+)</name>
        <dbReference type="ChEBI" id="CHEBI:18420"/>
    </ligand>
</feature>
<feature type="binding site" evidence="6">
    <location>
        <position position="16"/>
    </location>
    <ligand>
        <name>ATP</name>
        <dbReference type="ChEBI" id="CHEBI:30616"/>
    </ligand>
</feature>
<comment type="subcellular location">
    <subcellularLocation>
        <location evidence="6">Cytoplasm</location>
    </subcellularLocation>
</comment>
<comment type="cofactor">
    <cofactor evidence="6">
        <name>Mg(2+)</name>
        <dbReference type="ChEBI" id="CHEBI:18420"/>
    </cofactor>
    <cofactor evidence="6">
        <name>Mn(2+)</name>
        <dbReference type="ChEBI" id="CHEBI:29035"/>
    </cofactor>
    <text evidence="6">Mg(2+). Can also accept Mn(2+).</text>
</comment>
<evidence type="ECO:0000256" key="3">
    <source>
        <dbReference type="ARBA" id="ARBA00022741"/>
    </source>
</evidence>
<feature type="binding site" evidence="6">
    <location>
        <begin position="330"/>
        <end position="334"/>
    </location>
    <ligand>
        <name>ATP</name>
        <dbReference type="ChEBI" id="CHEBI:30616"/>
    </ligand>
</feature>
<evidence type="ECO:0000313" key="9">
    <source>
        <dbReference type="Proteomes" id="UP000198386"/>
    </source>
</evidence>
<feature type="binding site" evidence="6">
    <location>
        <begin position="208"/>
        <end position="212"/>
    </location>
    <ligand>
        <name>ATP</name>
        <dbReference type="ChEBI" id="CHEBI:30616"/>
    </ligand>
</feature>
<dbReference type="Pfam" id="PF00871">
    <property type="entry name" value="Acetate_kinase"/>
    <property type="match status" value="1"/>
</dbReference>
<dbReference type="Gene3D" id="3.30.420.40">
    <property type="match status" value="2"/>
</dbReference>
<evidence type="ECO:0000256" key="1">
    <source>
        <dbReference type="ARBA" id="ARBA00008748"/>
    </source>
</evidence>
<feature type="binding site" evidence="6">
    <location>
        <begin position="282"/>
        <end position="284"/>
    </location>
    <ligand>
        <name>ATP</name>
        <dbReference type="ChEBI" id="CHEBI:30616"/>
    </ligand>
</feature>
<keyword evidence="4 6" id="KW-0418">Kinase</keyword>
<feature type="site" description="Transition state stabilizer" evidence="6">
    <location>
        <position position="241"/>
    </location>
</feature>
<dbReference type="GO" id="GO:0006083">
    <property type="term" value="P:acetate metabolic process"/>
    <property type="evidence" value="ECO:0007669"/>
    <property type="project" value="TreeGrafter"/>
</dbReference>
<evidence type="ECO:0000256" key="7">
    <source>
        <dbReference type="RuleBase" id="RU003835"/>
    </source>
</evidence>
<comment type="subunit">
    <text evidence="6">Homodimer.</text>
</comment>
<keyword evidence="3 6" id="KW-0547">Nucleotide-binding</keyword>
<reference evidence="9" key="1">
    <citation type="submission" date="2017-06" db="EMBL/GenBank/DDBJ databases">
        <authorList>
            <person name="Varghese N."/>
            <person name="Submissions S."/>
        </authorList>
    </citation>
    <scope>NUCLEOTIDE SEQUENCE [LARGE SCALE GENOMIC DNA]</scope>
    <source>
        <strain evidence="9">DSM 45423</strain>
    </source>
</reference>
<keyword evidence="6" id="KW-0479">Metal-binding</keyword>
<dbReference type="PANTHER" id="PTHR21060">
    <property type="entry name" value="ACETATE KINASE"/>
    <property type="match status" value="1"/>
</dbReference>
<dbReference type="OrthoDB" id="9802453at2"/>
<protein>
    <recommendedName>
        <fullName evidence="6">Acetate kinase</fullName>
        <ecNumber evidence="6">2.7.2.1</ecNumber>
    </recommendedName>
    <alternativeName>
        <fullName evidence="6">Acetokinase</fullName>
    </alternativeName>
</protein>
<dbReference type="InterPro" id="IPR004372">
    <property type="entry name" value="Ac/propionate_kinase"/>
</dbReference>
<feature type="site" description="Transition state stabilizer" evidence="6">
    <location>
        <position position="180"/>
    </location>
</feature>
<dbReference type="CDD" id="cd24010">
    <property type="entry name" value="ASKHA_NBD_AcK_PK"/>
    <property type="match status" value="1"/>
</dbReference>
<dbReference type="EMBL" id="FZOH01000003">
    <property type="protein sequence ID" value="SNS28841.1"/>
    <property type="molecule type" value="Genomic_DNA"/>
</dbReference>
<dbReference type="PANTHER" id="PTHR21060:SF15">
    <property type="entry name" value="ACETATE KINASE-RELATED"/>
    <property type="match status" value="1"/>
</dbReference>
<dbReference type="GO" id="GO:0005737">
    <property type="term" value="C:cytoplasm"/>
    <property type="evidence" value="ECO:0007669"/>
    <property type="project" value="UniProtKB-SubCell"/>
</dbReference>
<dbReference type="UniPathway" id="UPA00340">
    <property type="reaction ID" value="UER00458"/>
</dbReference>
<keyword evidence="5 6" id="KW-0067">ATP-binding</keyword>
<dbReference type="AlphaFoldDB" id="A0A239DAE4"/>
<dbReference type="GO" id="GO:0005524">
    <property type="term" value="F:ATP binding"/>
    <property type="evidence" value="ECO:0007669"/>
    <property type="project" value="UniProtKB-KW"/>
</dbReference>
<evidence type="ECO:0000256" key="4">
    <source>
        <dbReference type="ARBA" id="ARBA00022777"/>
    </source>
</evidence>
<keyword evidence="6" id="KW-0963">Cytoplasm</keyword>
<name>A0A239DAE4_9ACTN</name>
<dbReference type="GO" id="GO:0008776">
    <property type="term" value="F:acetate kinase activity"/>
    <property type="evidence" value="ECO:0007669"/>
    <property type="project" value="UniProtKB-UniRule"/>
</dbReference>
<evidence type="ECO:0000256" key="6">
    <source>
        <dbReference type="HAMAP-Rule" id="MF_00020"/>
    </source>
</evidence>
<dbReference type="InterPro" id="IPR043129">
    <property type="entry name" value="ATPase_NBD"/>
</dbReference>
<dbReference type="SUPFAM" id="SSF53067">
    <property type="entry name" value="Actin-like ATPase domain"/>
    <property type="match status" value="2"/>
</dbReference>
<comment type="function">
    <text evidence="6">Catalyzes the formation of acetyl phosphate from acetate and ATP. Can also catalyze the reverse reaction.</text>
</comment>
<feature type="active site" description="Proton donor/acceptor" evidence="6">
    <location>
        <position position="148"/>
    </location>
</feature>
<evidence type="ECO:0000256" key="5">
    <source>
        <dbReference type="ARBA" id="ARBA00022840"/>
    </source>
</evidence>
<sequence>MTGRVLVVNCGSSSLKYRLVDVAAGEALAWGLAERVGQPSGRLTHSRPGRPPDVVEQPLPDHAEALAAALAAFQRRGPALADAGLVAVAHRVVHGGDRFSAPVLVDDAVLRAIRELATLAPLHNPVNAVGIEVARRTFPGLPHVAVFDTAFHATLPPSAYTYAVPPQWAHDHGVRRYGFHGTSHAFVSRAAAEFLGRPVAEVNSVVLHLGNGASATAVAGGRSVDTSMGMTPLEGLVMGTRSGDVDPAVVAHLHRVAGLGPEEVDRALNSSSGMLALAGSNDLREVHRRIADGDDAAALALEVFCHRLRKYVGAYLAVLGRTDAIAFTGGIGENDPVVRARSLAGLERLGIRLDEERNAAREPGARRVSADDSPVAVLVVPTDEELEMARQTVALLDGHQRDEGRPGSQ</sequence>
<organism evidence="8 9">
    <name type="scientific">Geodermatophilus saharensis</name>
    <dbReference type="NCBI Taxonomy" id="1137994"/>
    <lineage>
        <taxon>Bacteria</taxon>
        <taxon>Bacillati</taxon>
        <taxon>Actinomycetota</taxon>
        <taxon>Actinomycetes</taxon>
        <taxon>Geodermatophilales</taxon>
        <taxon>Geodermatophilaceae</taxon>
        <taxon>Geodermatophilus</taxon>
    </lineage>
</organism>
<feature type="binding site" evidence="6">
    <location>
        <position position="9"/>
    </location>
    <ligand>
        <name>Mg(2+)</name>
        <dbReference type="ChEBI" id="CHEBI:18420"/>
    </ligand>
</feature>
<dbReference type="NCBIfam" id="TIGR00016">
    <property type="entry name" value="ackA"/>
    <property type="match status" value="1"/>
</dbReference>
<dbReference type="RefSeq" id="WP_089403768.1">
    <property type="nucleotide sequence ID" value="NZ_FZOH01000003.1"/>
</dbReference>
<dbReference type="EC" id="2.7.2.1" evidence="6"/>
<dbReference type="HAMAP" id="MF_00020">
    <property type="entry name" value="Acetate_kinase"/>
    <property type="match status" value="1"/>
</dbReference>
<accession>A0A239DAE4</accession>
<keyword evidence="9" id="KW-1185">Reference proteome</keyword>
<dbReference type="GO" id="GO:0000287">
    <property type="term" value="F:magnesium ion binding"/>
    <property type="evidence" value="ECO:0007669"/>
    <property type="project" value="UniProtKB-UniRule"/>
</dbReference>
<keyword evidence="2 6" id="KW-0808">Transferase</keyword>
<dbReference type="Proteomes" id="UP000198386">
    <property type="component" value="Unassembled WGS sequence"/>
</dbReference>
<dbReference type="PRINTS" id="PR00471">
    <property type="entry name" value="ACETATEKNASE"/>
</dbReference>
<dbReference type="PIRSF" id="PIRSF000722">
    <property type="entry name" value="Acetate_prop_kin"/>
    <property type="match status" value="1"/>
</dbReference>
<proteinExistence type="inferred from homology"/>
<comment type="catalytic activity">
    <reaction evidence="6">
        <text>acetate + ATP = acetyl phosphate + ADP</text>
        <dbReference type="Rhea" id="RHEA:11352"/>
        <dbReference type="ChEBI" id="CHEBI:22191"/>
        <dbReference type="ChEBI" id="CHEBI:30089"/>
        <dbReference type="ChEBI" id="CHEBI:30616"/>
        <dbReference type="ChEBI" id="CHEBI:456216"/>
        <dbReference type="EC" id="2.7.2.1"/>
    </reaction>
</comment>
<comment type="similarity">
    <text evidence="1 6 7">Belongs to the acetokinase family.</text>
</comment>
<dbReference type="PROSITE" id="PS01075">
    <property type="entry name" value="ACETATE_KINASE_1"/>
    <property type="match status" value="1"/>
</dbReference>
<dbReference type="InterPro" id="IPR023865">
    <property type="entry name" value="Aliphatic_acid_kinase_CS"/>
</dbReference>
<comment type="pathway">
    <text evidence="6">Metabolic intermediate biosynthesis; acetyl-CoA biosynthesis; acetyl-CoA from acetate: step 1/2.</text>
</comment>